<reference evidence="1 2" key="1">
    <citation type="submission" date="2019-06" db="EMBL/GenBank/DDBJ databases">
        <title>WGS assembly of Gossypium darwinii.</title>
        <authorList>
            <person name="Chen Z.J."/>
            <person name="Sreedasyam A."/>
            <person name="Ando A."/>
            <person name="Song Q."/>
            <person name="De L."/>
            <person name="Hulse-Kemp A."/>
            <person name="Ding M."/>
            <person name="Ye W."/>
            <person name="Kirkbride R."/>
            <person name="Jenkins J."/>
            <person name="Plott C."/>
            <person name="Lovell J."/>
            <person name="Lin Y.-M."/>
            <person name="Vaughn R."/>
            <person name="Liu B."/>
            <person name="Li W."/>
            <person name="Simpson S."/>
            <person name="Scheffler B."/>
            <person name="Saski C."/>
            <person name="Grover C."/>
            <person name="Hu G."/>
            <person name="Conover J."/>
            <person name="Carlson J."/>
            <person name="Shu S."/>
            <person name="Boston L."/>
            <person name="Williams M."/>
            <person name="Peterson D."/>
            <person name="Mcgee K."/>
            <person name="Jones D."/>
            <person name="Wendel J."/>
            <person name="Stelly D."/>
            <person name="Grimwood J."/>
            <person name="Schmutz J."/>
        </authorList>
    </citation>
    <scope>NUCLEOTIDE SEQUENCE [LARGE SCALE GENOMIC DNA]</scope>
    <source>
        <strain evidence="1">1808015.09</strain>
    </source>
</reference>
<protein>
    <submittedName>
        <fullName evidence="1">Uncharacterized protein</fullName>
    </submittedName>
</protein>
<organism evidence="1 2">
    <name type="scientific">Gossypium darwinii</name>
    <name type="common">Darwin's cotton</name>
    <name type="synonym">Gossypium barbadense var. darwinii</name>
    <dbReference type="NCBI Taxonomy" id="34276"/>
    <lineage>
        <taxon>Eukaryota</taxon>
        <taxon>Viridiplantae</taxon>
        <taxon>Streptophyta</taxon>
        <taxon>Embryophyta</taxon>
        <taxon>Tracheophyta</taxon>
        <taxon>Spermatophyta</taxon>
        <taxon>Magnoliopsida</taxon>
        <taxon>eudicotyledons</taxon>
        <taxon>Gunneridae</taxon>
        <taxon>Pentapetalae</taxon>
        <taxon>rosids</taxon>
        <taxon>malvids</taxon>
        <taxon>Malvales</taxon>
        <taxon>Malvaceae</taxon>
        <taxon>Malvoideae</taxon>
        <taxon>Gossypium</taxon>
    </lineage>
</organism>
<dbReference type="AlphaFoldDB" id="A0A5D2G2I7"/>
<evidence type="ECO:0000313" key="2">
    <source>
        <dbReference type="Proteomes" id="UP000323506"/>
    </source>
</evidence>
<accession>A0A5D2G2I7</accession>
<dbReference type="EMBL" id="CM017693">
    <property type="protein sequence ID" value="TYH11646.1"/>
    <property type="molecule type" value="Genomic_DNA"/>
</dbReference>
<sequence length="40" mass="4756">MYRDTIVYLKLPIKIHLQIITSRTQTIPTILKKIYPILTD</sequence>
<name>A0A5D2G2I7_GOSDA</name>
<evidence type="ECO:0000313" key="1">
    <source>
        <dbReference type="EMBL" id="TYH11646.1"/>
    </source>
</evidence>
<keyword evidence="2" id="KW-1185">Reference proteome</keyword>
<gene>
    <name evidence="1" type="ORF">ES288_A06G001600v1</name>
</gene>
<proteinExistence type="predicted"/>
<dbReference type="Proteomes" id="UP000323506">
    <property type="component" value="Chromosome A06"/>
</dbReference>